<reference evidence="2 3" key="2">
    <citation type="submission" date="2012-08" db="EMBL/GenBank/DDBJ databases">
        <authorList>
            <person name="Gan P.H.P."/>
            <person name="Ikeda K."/>
            <person name="Irieda H."/>
            <person name="Narusaka M."/>
            <person name="O'Connell R.J."/>
            <person name="Narusaka Y."/>
            <person name="Takano Y."/>
            <person name="Kubo Y."/>
            <person name="Shirasu K."/>
        </authorList>
    </citation>
    <scope>NUCLEOTIDE SEQUENCE [LARGE SCALE GENOMIC DNA]</scope>
    <source>
        <strain evidence="2 3">Nara gc5</strain>
    </source>
</reference>
<evidence type="ECO:0000313" key="1">
    <source>
        <dbReference type="EMBL" id="ELA32729.1"/>
    </source>
</evidence>
<dbReference type="EMBL" id="KB020684">
    <property type="protein sequence ID" value="ELA32729.1"/>
    <property type="molecule type" value="Genomic_DNA"/>
</dbReference>
<reference evidence="1" key="1">
    <citation type="submission" date="2012-08" db="EMBL/GenBank/DDBJ databases">
        <title>Genome analysis of Colletotrichum orbiculare and Colletotrichum fructicola.</title>
        <authorList>
            <person name="Gan P.H.P."/>
            <person name="Ikeda K."/>
            <person name="Irieda H."/>
            <person name="Narusaka M."/>
            <person name="O'Connell R.J."/>
            <person name="Narusaka Y."/>
            <person name="Takano Y."/>
            <person name="Kubo Y."/>
            <person name="Shirasu K."/>
        </authorList>
    </citation>
    <scope>NUCLEOTIDE SEQUENCE</scope>
    <source>
        <strain evidence="1">Nara gc5</strain>
    </source>
</reference>
<dbReference type="AlphaFoldDB" id="L2G204"/>
<dbReference type="HOGENOM" id="CLU_1011985_0_0_1"/>
<dbReference type="EMBL" id="ANPB02000004">
    <property type="protein sequence ID" value="KAF4484366.1"/>
    <property type="molecule type" value="Genomic_DNA"/>
</dbReference>
<keyword evidence="3" id="KW-1185">Reference proteome</keyword>
<accession>L2G204</accession>
<gene>
    <name evidence="1" type="ORF">CGGC5_7241</name>
    <name evidence="2" type="ORF">CGGC5_v007986</name>
</gene>
<protein>
    <submittedName>
        <fullName evidence="1">Uncharacterized protein</fullName>
    </submittedName>
</protein>
<dbReference type="InParanoid" id="L2G204"/>
<sequence length="275" mass="31269">MATATGTPPSSISTIFRKLPYELILMIADELISSTTSSLEPQHFEFYSHAQTLQVVRRVFCSRGRGDSVALAKERYLQIRTILQINHRIRRAARKAYLPLAENNQKEWVCLEKDVFVLDKHMLQPAETFQHLTPHNRHVLQNLRNIVLAPYDAHFLRTGVGSRGLQLMGSVTSIGLINAAFEGLADARKRRLEDGNPLGLIVPLSEVIQDAHPSVSGIPSLRELDTSLSHVLRRLKSKNVSIFIQMWCHNIFEQRNKENSFEIINCPDEIKVWLS</sequence>
<proteinExistence type="predicted"/>
<dbReference type="Proteomes" id="UP000011096">
    <property type="component" value="Unassembled WGS sequence"/>
</dbReference>
<evidence type="ECO:0000313" key="2">
    <source>
        <dbReference type="EMBL" id="KAF4484366.1"/>
    </source>
</evidence>
<organism evidence="1">
    <name type="scientific">Colletotrichum fructicola (strain Nara gc5)</name>
    <name type="common">Anthracnose fungus</name>
    <name type="synonym">Colletotrichum gloeosporioides (strain Nara gc5)</name>
    <dbReference type="NCBI Taxonomy" id="1213859"/>
    <lineage>
        <taxon>Eukaryota</taxon>
        <taxon>Fungi</taxon>
        <taxon>Dikarya</taxon>
        <taxon>Ascomycota</taxon>
        <taxon>Pezizomycotina</taxon>
        <taxon>Sordariomycetes</taxon>
        <taxon>Hypocreomycetidae</taxon>
        <taxon>Glomerellales</taxon>
        <taxon>Glomerellaceae</taxon>
        <taxon>Colletotrichum</taxon>
        <taxon>Colletotrichum gloeosporioides species complex</taxon>
    </lineage>
</organism>
<reference evidence="2 3" key="3">
    <citation type="submission" date="2020-04" db="EMBL/GenBank/DDBJ databases">
        <title>Genome sequencing and assembly of multiple isolates from the Colletotrichum gloeosporioides species complex.</title>
        <authorList>
            <person name="Gan P."/>
            <person name="Shirasu K."/>
        </authorList>
    </citation>
    <scope>NUCLEOTIDE SEQUENCE [LARGE SCALE GENOMIC DNA]</scope>
    <source>
        <strain evidence="2 3">Nara gc5</strain>
    </source>
</reference>
<dbReference type="OrthoDB" id="4813650at2759"/>
<name>L2G204_COLFN</name>
<evidence type="ECO:0000313" key="3">
    <source>
        <dbReference type="Proteomes" id="UP000011096"/>
    </source>
</evidence>